<dbReference type="InterPro" id="IPR043504">
    <property type="entry name" value="Peptidase_S1_PA_chymotrypsin"/>
</dbReference>
<evidence type="ECO:0000256" key="4">
    <source>
        <dbReference type="SAM" id="MobiDB-lite"/>
    </source>
</evidence>
<name>A0ABP7DX54_9ACTN</name>
<gene>
    <name evidence="6" type="ORF">GCM10022224_090940</name>
</gene>
<dbReference type="Proteomes" id="UP001500902">
    <property type="component" value="Unassembled WGS sequence"/>
</dbReference>
<keyword evidence="2" id="KW-0964">Secreted</keyword>
<feature type="region of interest" description="Disordered" evidence="4">
    <location>
        <begin position="75"/>
        <end position="97"/>
    </location>
</feature>
<protein>
    <recommendedName>
        <fullName evidence="5">Carbohydrate-binding module family 96 domain-containing protein</fullName>
    </recommendedName>
</protein>
<evidence type="ECO:0000313" key="7">
    <source>
        <dbReference type="Proteomes" id="UP001500902"/>
    </source>
</evidence>
<proteinExistence type="predicted"/>
<accession>A0ABP7DX54</accession>
<evidence type="ECO:0000256" key="1">
    <source>
        <dbReference type="ARBA" id="ARBA00004613"/>
    </source>
</evidence>
<dbReference type="SUPFAM" id="SSF50494">
    <property type="entry name" value="Trypsin-like serine proteases"/>
    <property type="match status" value="1"/>
</dbReference>
<evidence type="ECO:0000256" key="2">
    <source>
        <dbReference type="ARBA" id="ARBA00022525"/>
    </source>
</evidence>
<organism evidence="6 7">
    <name type="scientific">Nonomuraea antimicrobica</name>
    <dbReference type="NCBI Taxonomy" id="561173"/>
    <lineage>
        <taxon>Bacteria</taxon>
        <taxon>Bacillati</taxon>
        <taxon>Actinomycetota</taxon>
        <taxon>Actinomycetes</taxon>
        <taxon>Streptosporangiales</taxon>
        <taxon>Streptosporangiaceae</taxon>
        <taxon>Nonomuraea</taxon>
    </lineage>
</organism>
<dbReference type="Gene3D" id="2.40.10.10">
    <property type="entry name" value="Trypsin-like serine proteases"/>
    <property type="match status" value="1"/>
</dbReference>
<dbReference type="InterPro" id="IPR055372">
    <property type="entry name" value="CBM96"/>
</dbReference>
<keyword evidence="3" id="KW-0732">Signal</keyword>
<feature type="domain" description="Carbohydrate-binding module family 96" evidence="5">
    <location>
        <begin position="2"/>
        <end position="147"/>
    </location>
</feature>
<keyword evidence="7" id="KW-1185">Reference proteome</keyword>
<evidence type="ECO:0000259" key="5">
    <source>
        <dbReference type="Pfam" id="PF24517"/>
    </source>
</evidence>
<reference evidence="7" key="1">
    <citation type="journal article" date="2019" name="Int. J. Syst. Evol. Microbiol.">
        <title>The Global Catalogue of Microorganisms (GCM) 10K type strain sequencing project: providing services to taxonomists for standard genome sequencing and annotation.</title>
        <authorList>
            <consortium name="The Broad Institute Genomics Platform"/>
            <consortium name="The Broad Institute Genome Sequencing Center for Infectious Disease"/>
            <person name="Wu L."/>
            <person name="Ma J."/>
        </authorList>
    </citation>
    <scope>NUCLEOTIDE SEQUENCE [LARGE SCALE GENOMIC DNA]</scope>
    <source>
        <strain evidence="7">JCM 16904</strain>
    </source>
</reference>
<evidence type="ECO:0000256" key="3">
    <source>
        <dbReference type="ARBA" id="ARBA00022729"/>
    </source>
</evidence>
<evidence type="ECO:0000313" key="6">
    <source>
        <dbReference type="EMBL" id="GAA3711246.1"/>
    </source>
</evidence>
<dbReference type="InterPro" id="IPR009003">
    <property type="entry name" value="Peptidase_S1_PA"/>
</dbReference>
<comment type="subcellular location">
    <subcellularLocation>
        <location evidence="1">Secreted</location>
    </subcellularLocation>
</comment>
<comment type="caution">
    <text evidence="6">The sequence shown here is derived from an EMBL/GenBank/DDBJ whole genome shotgun (WGS) entry which is preliminary data.</text>
</comment>
<dbReference type="NCBIfam" id="NF033679">
    <property type="entry name" value="DNRLRE_dom"/>
    <property type="match status" value="1"/>
</dbReference>
<dbReference type="Pfam" id="PF24517">
    <property type="entry name" value="CBM96"/>
    <property type="match status" value="1"/>
</dbReference>
<sequence length="603" mass="64083">MPDQAFPTGEVLKAGTESDGTASRAYLKFDASPFVGQAISNVTLSLLNIDGPSCGTTVGAGIQVRRVTSAWSPSTVTWNSQPSNTTDNAVTNRSSIGGSCNPAPMTWDITSMARQWAGDAGDYGVVLMSPAENKSANYRIYASVDNTMEMDPPKLTATFAPVGGPVVVNPAGPDGVEVFTAPSNWGGDVLQMAEAQAHALSAAYDRAEAHGNDLAPPYVDMVTGNVIVPAASEAGQQTASEILAGTAYLGLGNIDWTVPGTYEGDDIDEDVEPPAGPTEEYSFNPQVADVGNSYGRLTSIAREIFTLNTSQLPGVGGIVSAAPWPERNKVLLTANAVTPELRLALAQRYGTNSMVIWLKPGATRMQVMDSRDNDSDSFINGGSRYVTNDGTQCTTAFAWRGTDGERYMTTAGHCVPEDADIENIMRGSQSIGTVFWSSWKDNTGSIPLPGRTSAYGDIALLDYTGPIEPTASIFVGGTDSPTKRPVRRSWTRRVVYGDLYCVGGAATGQSCNWKVNAINKTFPMNYAGSQQWVGDLLNGAEVCATEAARRPETPAVQYLLWSQTDTWLQRAYSQAAVSMRATRCAGQPLVTYMMHASVSAATS</sequence>
<dbReference type="EMBL" id="BAAAZP010000212">
    <property type="protein sequence ID" value="GAA3711246.1"/>
    <property type="molecule type" value="Genomic_DNA"/>
</dbReference>